<reference evidence="5" key="1">
    <citation type="submission" date="2022-03" db="EMBL/GenBank/DDBJ databases">
        <title>Draft genome sequence of Aduncisulcus paluster, a free-living microaerophilic Fornicata.</title>
        <authorList>
            <person name="Yuyama I."/>
            <person name="Kume K."/>
            <person name="Tamura T."/>
            <person name="Inagaki Y."/>
            <person name="Hashimoto T."/>
        </authorList>
    </citation>
    <scope>NUCLEOTIDE SEQUENCE</scope>
    <source>
        <strain evidence="5">NY0171</strain>
    </source>
</reference>
<keyword evidence="4" id="KW-0406">Ion transport</keyword>
<dbReference type="InterPro" id="IPR036906">
    <property type="entry name" value="ATPase_V1_fsu_sf"/>
</dbReference>
<sequence length="107" mass="11728">MNAGKIALIGDTDTISGFLLTGVGVGDKNYFVVKDSTKPEDVAKHFNLFIEDKTNAMIIINQTIASSIRTIVENHVKSKSLPVVIEIPSKGEKYDTTKDSVLKMLMK</sequence>
<comment type="similarity">
    <text evidence="1">Belongs to the V-ATPase F subunit family.</text>
</comment>
<organism evidence="5 6">
    <name type="scientific">Aduncisulcus paluster</name>
    <dbReference type="NCBI Taxonomy" id="2918883"/>
    <lineage>
        <taxon>Eukaryota</taxon>
        <taxon>Metamonada</taxon>
        <taxon>Carpediemonas-like organisms</taxon>
        <taxon>Aduncisulcus</taxon>
    </lineage>
</organism>
<evidence type="ECO:0000256" key="1">
    <source>
        <dbReference type="ARBA" id="ARBA00010148"/>
    </source>
</evidence>
<dbReference type="InterPro" id="IPR008218">
    <property type="entry name" value="ATPase_V1-cplx_f_g_su"/>
</dbReference>
<dbReference type="PANTHER" id="PTHR13861:SF2">
    <property type="entry name" value="V-TYPE PROTON ATPASE SUBUNIT F"/>
    <property type="match status" value="1"/>
</dbReference>
<dbReference type="EMBL" id="BQXS01010953">
    <property type="protein sequence ID" value="GKT35254.1"/>
    <property type="molecule type" value="Genomic_DNA"/>
</dbReference>
<dbReference type="SUPFAM" id="SSF159468">
    <property type="entry name" value="AtpF-like"/>
    <property type="match status" value="1"/>
</dbReference>
<gene>
    <name evidence="5" type="ORF">ADUPG1_008448</name>
</gene>
<keyword evidence="2" id="KW-0813">Transport</keyword>
<evidence type="ECO:0000313" key="5">
    <source>
        <dbReference type="EMBL" id="GKT35254.1"/>
    </source>
</evidence>
<keyword evidence="3" id="KW-0375">Hydrogen ion transport</keyword>
<evidence type="ECO:0000256" key="4">
    <source>
        <dbReference type="ARBA" id="ARBA00023065"/>
    </source>
</evidence>
<keyword evidence="6" id="KW-1185">Reference proteome</keyword>
<dbReference type="Pfam" id="PF01990">
    <property type="entry name" value="ATP-synt_F"/>
    <property type="match status" value="1"/>
</dbReference>
<evidence type="ECO:0000313" key="6">
    <source>
        <dbReference type="Proteomes" id="UP001057375"/>
    </source>
</evidence>
<dbReference type="PANTHER" id="PTHR13861">
    <property type="entry name" value="VACUOLAR ATP SYNTHASE SUBUNIT F"/>
    <property type="match status" value="1"/>
</dbReference>
<accession>A0ABQ5KS10</accession>
<proteinExistence type="inferred from homology"/>
<dbReference type="Gene3D" id="3.40.50.10580">
    <property type="entry name" value="ATPase, V1 complex, subunit F"/>
    <property type="match status" value="1"/>
</dbReference>
<evidence type="ECO:0000256" key="3">
    <source>
        <dbReference type="ARBA" id="ARBA00022781"/>
    </source>
</evidence>
<evidence type="ECO:0000256" key="2">
    <source>
        <dbReference type="ARBA" id="ARBA00022448"/>
    </source>
</evidence>
<dbReference type="Proteomes" id="UP001057375">
    <property type="component" value="Unassembled WGS sequence"/>
</dbReference>
<comment type="caution">
    <text evidence="5">The sequence shown here is derived from an EMBL/GenBank/DDBJ whole genome shotgun (WGS) entry which is preliminary data.</text>
</comment>
<name>A0ABQ5KS10_9EUKA</name>
<protein>
    <submittedName>
        <fullName evidence="5">ATPase, V1 complex, subunit F like protein</fullName>
    </submittedName>
</protein>